<dbReference type="InterPro" id="IPR036890">
    <property type="entry name" value="HATPase_C_sf"/>
</dbReference>
<dbReference type="PROSITE" id="PS50110">
    <property type="entry name" value="RESPONSE_REGULATORY"/>
    <property type="match status" value="1"/>
</dbReference>
<dbReference type="EMBL" id="JAGTJJ010000065">
    <property type="protein sequence ID" value="MDC3988128.1"/>
    <property type="molecule type" value="Genomic_DNA"/>
</dbReference>
<dbReference type="PANTHER" id="PTHR43547:SF2">
    <property type="entry name" value="HYBRID SIGNAL TRANSDUCTION HISTIDINE KINASE C"/>
    <property type="match status" value="1"/>
</dbReference>
<dbReference type="SUPFAM" id="SSF55874">
    <property type="entry name" value="ATPase domain of HSP90 chaperone/DNA topoisomerase II/histidine kinase"/>
    <property type="match status" value="1"/>
</dbReference>
<evidence type="ECO:0000259" key="7">
    <source>
        <dbReference type="PROSITE" id="PS50109"/>
    </source>
</evidence>
<evidence type="ECO:0000256" key="5">
    <source>
        <dbReference type="ARBA" id="ARBA00022777"/>
    </source>
</evidence>
<dbReference type="CDD" id="cd00075">
    <property type="entry name" value="HATPase"/>
    <property type="match status" value="1"/>
</dbReference>
<evidence type="ECO:0000256" key="1">
    <source>
        <dbReference type="ARBA" id="ARBA00000085"/>
    </source>
</evidence>
<dbReference type="CDD" id="cd17580">
    <property type="entry name" value="REC_2_DhkD-like"/>
    <property type="match status" value="1"/>
</dbReference>
<protein>
    <recommendedName>
        <fullName evidence="2">histidine kinase</fullName>
        <ecNumber evidence="2">2.7.13.3</ecNumber>
    </recommendedName>
</protein>
<dbReference type="InterPro" id="IPR003594">
    <property type="entry name" value="HATPase_dom"/>
</dbReference>
<dbReference type="InterPro" id="IPR001789">
    <property type="entry name" value="Sig_transdc_resp-reg_receiver"/>
</dbReference>
<dbReference type="CDD" id="cd00082">
    <property type="entry name" value="HisKA"/>
    <property type="match status" value="1"/>
</dbReference>
<evidence type="ECO:0000313" key="9">
    <source>
        <dbReference type="EMBL" id="MDC3988128.1"/>
    </source>
</evidence>
<dbReference type="Pfam" id="PF02518">
    <property type="entry name" value="HATPase_c"/>
    <property type="match status" value="1"/>
</dbReference>
<sequence length="530" mass="56786">MSEPDSPRSLHSTLRDLLGLLALPPLWSGQDAAGILATTCEVLEALLPIDVAYAITRWTVGESAVEVLRVGQQDATARLEELRPVLAASCGRGIGAVGVAICPPFGTVRTLHMPVGLYAERGNLLVGSCDPMFPDVTANVLLRVATSLVATGLETARAIQEREQANRAKDEFLAMLSHELRNPLAPIVTALRLMRVRSEGPVSREHAVIERQVEHVRRLVDDLLDVSRVTRGKVELRLEAVEIPHVISQAVEMATPMFEQRRHDLHMEVPVGGLVVQGDRSRLAQVVTNLLTNAARYTPPAGRIVVRAARVDHEVVIIVVDNGVGISEELLPRIFDPFVQGKTSIHRTENGLGIGLALVKNLVTLHGGTVEVASEGMGKGSAFTVRLPATTAVAEAEEALAPSCLSEVRERVLLVDDNIDAGELLAELLRASGHEVALAHDGAGALEMLDSFRPTVALLDLGLPDMDGYELAAEMGRRLGTAGPRLIALTGRGQAQDRARSAAAGFVEHLVKPISVERLLDAIAGRTPGR</sequence>
<name>A0A9X3XG63_9BACT</name>
<feature type="domain" description="Histidine kinase" evidence="7">
    <location>
        <begin position="175"/>
        <end position="391"/>
    </location>
</feature>
<dbReference type="FunFam" id="3.30.565.10:FF:000006">
    <property type="entry name" value="Sensor histidine kinase WalK"/>
    <property type="match status" value="1"/>
</dbReference>
<dbReference type="Gene3D" id="3.40.50.2300">
    <property type="match status" value="1"/>
</dbReference>
<comment type="caution">
    <text evidence="9">The sequence shown here is derived from an EMBL/GenBank/DDBJ whole genome shotgun (WGS) entry which is preliminary data.</text>
</comment>
<dbReference type="InterPro" id="IPR005467">
    <property type="entry name" value="His_kinase_dom"/>
</dbReference>
<evidence type="ECO:0000256" key="2">
    <source>
        <dbReference type="ARBA" id="ARBA00012438"/>
    </source>
</evidence>
<dbReference type="InterPro" id="IPR003661">
    <property type="entry name" value="HisK_dim/P_dom"/>
</dbReference>
<evidence type="ECO:0000256" key="3">
    <source>
        <dbReference type="ARBA" id="ARBA00022553"/>
    </source>
</evidence>
<dbReference type="SMART" id="SM00387">
    <property type="entry name" value="HATPase_c"/>
    <property type="match status" value="1"/>
</dbReference>
<dbReference type="SUPFAM" id="SSF47384">
    <property type="entry name" value="Homodimeric domain of signal transducing histidine kinase"/>
    <property type="match status" value="1"/>
</dbReference>
<keyword evidence="4" id="KW-0808">Transferase</keyword>
<dbReference type="RefSeq" id="WP_272423406.1">
    <property type="nucleotide sequence ID" value="NZ_JAGTJJ010000065.1"/>
</dbReference>
<dbReference type="Pfam" id="PF00512">
    <property type="entry name" value="HisKA"/>
    <property type="match status" value="1"/>
</dbReference>
<keyword evidence="10" id="KW-1185">Reference proteome</keyword>
<keyword evidence="5" id="KW-0418">Kinase</keyword>
<dbReference type="SMART" id="SM00388">
    <property type="entry name" value="HisKA"/>
    <property type="match status" value="1"/>
</dbReference>
<dbReference type="PROSITE" id="PS50109">
    <property type="entry name" value="HIS_KIN"/>
    <property type="match status" value="1"/>
</dbReference>
<accession>A0A9X3XG63</accession>
<dbReference type="GO" id="GO:0000155">
    <property type="term" value="F:phosphorelay sensor kinase activity"/>
    <property type="evidence" value="ECO:0007669"/>
    <property type="project" value="InterPro"/>
</dbReference>
<dbReference type="Pfam" id="PF00072">
    <property type="entry name" value="Response_reg"/>
    <property type="match status" value="1"/>
</dbReference>
<dbReference type="PANTHER" id="PTHR43547">
    <property type="entry name" value="TWO-COMPONENT HISTIDINE KINASE"/>
    <property type="match status" value="1"/>
</dbReference>
<dbReference type="InterPro" id="IPR011006">
    <property type="entry name" value="CheY-like_superfamily"/>
</dbReference>
<organism evidence="9 10">
    <name type="scientific">Polyangium jinanense</name>
    <dbReference type="NCBI Taxonomy" id="2829994"/>
    <lineage>
        <taxon>Bacteria</taxon>
        <taxon>Pseudomonadati</taxon>
        <taxon>Myxococcota</taxon>
        <taxon>Polyangia</taxon>
        <taxon>Polyangiales</taxon>
        <taxon>Polyangiaceae</taxon>
        <taxon>Polyangium</taxon>
    </lineage>
</organism>
<feature type="modified residue" description="4-aspartylphosphate" evidence="6">
    <location>
        <position position="460"/>
    </location>
</feature>
<evidence type="ECO:0000313" key="10">
    <source>
        <dbReference type="Proteomes" id="UP001151081"/>
    </source>
</evidence>
<dbReference type="PRINTS" id="PR00344">
    <property type="entry name" value="BCTRLSENSOR"/>
</dbReference>
<evidence type="ECO:0000259" key="8">
    <source>
        <dbReference type="PROSITE" id="PS50110"/>
    </source>
</evidence>
<dbReference type="SMART" id="SM00448">
    <property type="entry name" value="REC"/>
    <property type="match status" value="1"/>
</dbReference>
<dbReference type="Gene3D" id="1.10.287.130">
    <property type="match status" value="1"/>
</dbReference>
<keyword evidence="3 6" id="KW-0597">Phosphoprotein</keyword>
<reference evidence="9 10" key="1">
    <citation type="submission" date="2021-04" db="EMBL/GenBank/DDBJ databases">
        <title>Genome analysis of Polyangium sp.</title>
        <authorList>
            <person name="Li Y."/>
            <person name="Wang J."/>
        </authorList>
    </citation>
    <scope>NUCLEOTIDE SEQUENCE [LARGE SCALE GENOMIC DNA]</scope>
    <source>
        <strain evidence="9 10">SDU14</strain>
    </source>
</reference>
<dbReference type="Proteomes" id="UP001151081">
    <property type="component" value="Unassembled WGS sequence"/>
</dbReference>
<dbReference type="AlphaFoldDB" id="A0A9X3XG63"/>
<evidence type="ECO:0000256" key="6">
    <source>
        <dbReference type="PROSITE-ProRule" id="PRU00169"/>
    </source>
</evidence>
<dbReference type="Gene3D" id="3.30.565.10">
    <property type="entry name" value="Histidine kinase-like ATPase, C-terminal domain"/>
    <property type="match status" value="1"/>
</dbReference>
<dbReference type="SUPFAM" id="SSF52172">
    <property type="entry name" value="CheY-like"/>
    <property type="match status" value="1"/>
</dbReference>
<gene>
    <name evidence="9" type="ORF">KEG57_47110</name>
</gene>
<dbReference type="InterPro" id="IPR004358">
    <property type="entry name" value="Sig_transdc_His_kin-like_C"/>
</dbReference>
<dbReference type="EC" id="2.7.13.3" evidence="2"/>
<evidence type="ECO:0000256" key="4">
    <source>
        <dbReference type="ARBA" id="ARBA00022679"/>
    </source>
</evidence>
<feature type="domain" description="Response regulatory" evidence="8">
    <location>
        <begin position="411"/>
        <end position="527"/>
    </location>
</feature>
<proteinExistence type="predicted"/>
<dbReference type="InterPro" id="IPR036097">
    <property type="entry name" value="HisK_dim/P_sf"/>
</dbReference>
<comment type="catalytic activity">
    <reaction evidence="1">
        <text>ATP + protein L-histidine = ADP + protein N-phospho-L-histidine.</text>
        <dbReference type="EC" id="2.7.13.3"/>
    </reaction>
</comment>